<evidence type="ECO:0000256" key="5">
    <source>
        <dbReference type="ARBA" id="ARBA00022490"/>
    </source>
</evidence>
<protein>
    <recommendedName>
        <fullName evidence="16">DNA polymerase IV</fullName>
        <shortName evidence="16">Pol IV</shortName>
        <ecNumber evidence="16">2.7.7.7</ecNumber>
    </recommendedName>
</protein>
<dbReference type="EMBL" id="DF967972">
    <property type="protein sequence ID" value="GAP14306.1"/>
    <property type="molecule type" value="Genomic_DNA"/>
</dbReference>
<comment type="subunit">
    <text evidence="3 16">Monomer.</text>
</comment>
<dbReference type="Proteomes" id="UP000055060">
    <property type="component" value="Unassembled WGS sequence"/>
</dbReference>
<comment type="similarity">
    <text evidence="2 16">Belongs to the DNA polymerase type-Y family.</text>
</comment>
<evidence type="ECO:0000313" key="19">
    <source>
        <dbReference type="Proteomes" id="UP000055060"/>
    </source>
</evidence>
<evidence type="ECO:0000256" key="6">
    <source>
        <dbReference type="ARBA" id="ARBA00022679"/>
    </source>
</evidence>
<dbReference type="Pfam" id="PF21999">
    <property type="entry name" value="IMS_HHH_1"/>
    <property type="match status" value="1"/>
</dbReference>
<comment type="subcellular location">
    <subcellularLocation>
        <location evidence="1 16">Cytoplasm</location>
    </subcellularLocation>
</comment>
<keyword evidence="10 16" id="KW-0227">DNA damage</keyword>
<keyword evidence="8 16" id="KW-0235">DNA replication</keyword>
<evidence type="ECO:0000256" key="8">
    <source>
        <dbReference type="ARBA" id="ARBA00022705"/>
    </source>
</evidence>
<evidence type="ECO:0000256" key="13">
    <source>
        <dbReference type="ARBA" id="ARBA00023125"/>
    </source>
</evidence>
<accession>A0A0S7BJE1</accession>
<dbReference type="FunFam" id="3.40.1170.60:FF:000001">
    <property type="entry name" value="DNA polymerase IV"/>
    <property type="match status" value="1"/>
</dbReference>
<dbReference type="SUPFAM" id="SSF100879">
    <property type="entry name" value="Lesion bypass DNA polymerase (Y-family), little finger domain"/>
    <property type="match status" value="1"/>
</dbReference>
<name>A0A0S7BJE1_9CHLR</name>
<dbReference type="PANTHER" id="PTHR11076:SF33">
    <property type="entry name" value="DNA POLYMERASE KAPPA"/>
    <property type="match status" value="1"/>
</dbReference>
<evidence type="ECO:0000256" key="4">
    <source>
        <dbReference type="ARBA" id="ARBA00022457"/>
    </source>
</evidence>
<dbReference type="InterPro" id="IPR043128">
    <property type="entry name" value="Rev_trsase/Diguanyl_cyclase"/>
</dbReference>
<dbReference type="EC" id="2.7.7.7" evidence="16"/>
<keyword evidence="6 16" id="KW-0808">Transferase</keyword>
<dbReference type="Gene3D" id="3.30.1490.100">
    <property type="entry name" value="DNA polymerase, Y-family, little finger domain"/>
    <property type="match status" value="1"/>
</dbReference>
<evidence type="ECO:0000259" key="17">
    <source>
        <dbReference type="PROSITE" id="PS50173"/>
    </source>
</evidence>
<keyword evidence="19" id="KW-1185">Reference proteome</keyword>
<evidence type="ECO:0000256" key="10">
    <source>
        <dbReference type="ARBA" id="ARBA00022763"/>
    </source>
</evidence>
<dbReference type="Pfam" id="PF00817">
    <property type="entry name" value="IMS"/>
    <property type="match status" value="1"/>
</dbReference>
<dbReference type="GO" id="GO:0009432">
    <property type="term" value="P:SOS response"/>
    <property type="evidence" value="ECO:0007669"/>
    <property type="project" value="TreeGrafter"/>
</dbReference>
<keyword evidence="11 16" id="KW-0460">Magnesium</keyword>
<feature type="site" description="Substrate discrimination" evidence="16">
    <location>
        <position position="15"/>
    </location>
</feature>
<evidence type="ECO:0000256" key="9">
    <source>
        <dbReference type="ARBA" id="ARBA00022723"/>
    </source>
</evidence>
<dbReference type="FunFam" id="3.30.1490.100:FF:000004">
    <property type="entry name" value="DNA polymerase IV"/>
    <property type="match status" value="1"/>
</dbReference>
<dbReference type="RefSeq" id="WP_075073574.1">
    <property type="nucleotide sequence ID" value="NZ_DF967972.1"/>
</dbReference>
<dbReference type="SUPFAM" id="SSF56672">
    <property type="entry name" value="DNA/RNA polymerases"/>
    <property type="match status" value="1"/>
</dbReference>
<dbReference type="GO" id="GO:0003684">
    <property type="term" value="F:damaged DNA binding"/>
    <property type="evidence" value="ECO:0007669"/>
    <property type="project" value="InterPro"/>
</dbReference>
<feature type="active site" evidence="16">
    <location>
        <position position="106"/>
    </location>
</feature>
<keyword evidence="5 16" id="KW-0963">Cytoplasm</keyword>
<keyword evidence="14 16" id="KW-0234">DNA repair</keyword>
<dbReference type="GO" id="GO:0042276">
    <property type="term" value="P:error-prone translesion synthesis"/>
    <property type="evidence" value="ECO:0007669"/>
    <property type="project" value="TreeGrafter"/>
</dbReference>
<dbReference type="InterPro" id="IPR001126">
    <property type="entry name" value="UmuC"/>
</dbReference>
<dbReference type="GO" id="GO:0000287">
    <property type="term" value="F:magnesium ion binding"/>
    <property type="evidence" value="ECO:0007669"/>
    <property type="project" value="UniProtKB-UniRule"/>
</dbReference>
<dbReference type="PROSITE" id="PS50173">
    <property type="entry name" value="UMUC"/>
    <property type="match status" value="1"/>
</dbReference>
<feature type="domain" description="UmuC" evidence="17">
    <location>
        <begin position="6"/>
        <end position="193"/>
    </location>
</feature>
<keyword evidence="13 16" id="KW-0238">DNA-binding</keyword>
<dbReference type="Gene3D" id="3.30.70.270">
    <property type="match status" value="1"/>
</dbReference>
<evidence type="ECO:0000256" key="2">
    <source>
        <dbReference type="ARBA" id="ARBA00010945"/>
    </source>
</evidence>
<organism evidence="18">
    <name type="scientific">Longilinea arvoryzae</name>
    <dbReference type="NCBI Taxonomy" id="360412"/>
    <lineage>
        <taxon>Bacteria</taxon>
        <taxon>Bacillati</taxon>
        <taxon>Chloroflexota</taxon>
        <taxon>Anaerolineae</taxon>
        <taxon>Anaerolineales</taxon>
        <taxon>Anaerolineaceae</taxon>
        <taxon>Longilinea</taxon>
    </lineage>
</organism>
<dbReference type="Gene3D" id="1.10.150.20">
    <property type="entry name" value="5' to 3' exonuclease, C-terminal subdomain"/>
    <property type="match status" value="1"/>
</dbReference>
<evidence type="ECO:0000256" key="15">
    <source>
        <dbReference type="ARBA" id="ARBA00049244"/>
    </source>
</evidence>
<dbReference type="InterPro" id="IPR053848">
    <property type="entry name" value="IMS_HHH_1"/>
</dbReference>
<dbReference type="InterPro" id="IPR050116">
    <property type="entry name" value="DNA_polymerase-Y"/>
</dbReference>
<dbReference type="AlphaFoldDB" id="A0A0S7BJE1"/>
<comment type="catalytic activity">
    <reaction evidence="15 16">
        <text>DNA(n) + a 2'-deoxyribonucleoside 5'-triphosphate = DNA(n+1) + diphosphate</text>
        <dbReference type="Rhea" id="RHEA:22508"/>
        <dbReference type="Rhea" id="RHEA-COMP:17339"/>
        <dbReference type="Rhea" id="RHEA-COMP:17340"/>
        <dbReference type="ChEBI" id="CHEBI:33019"/>
        <dbReference type="ChEBI" id="CHEBI:61560"/>
        <dbReference type="ChEBI" id="CHEBI:173112"/>
        <dbReference type="EC" id="2.7.7.7"/>
    </reaction>
</comment>
<reference evidence="18" key="1">
    <citation type="submission" date="2015-07" db="EMBL/GenBank/DDBJ databases">
        <title>Draft Genome Sequences of Anaerolinea thermolimosa IMO-1, Bellilinea caldifistulae GOMI-1, Leptolinea tardivitalis YMTK-2, Levilinea saccharolytica KIBI-1,Longilinea arvoryzae KOME-1, Previously Described as Members of the Anaerolineaceae (Chloroflexi).</title>
        <authorList>
            <person name="Sekiguchi Y."/>
            <person name="Ohashi A."/>
            <person name="Matsuura N."/>
            <person name="Tourlousse M.D."/>
        </authorList>
    </citation>
    <scope>NUCLEOTIDE SEQUENCE [LARGE SCALE GENOMIC DNA]</scope>
    <source>
        <strain evidence="18">KOME-1</strain>
    </source>
</reference>
<dbReference type="InterPro" id="IPR043502">
    <property type="entry name" value="DNA/RNA_pol_sf"/>
</dbReference>
<evidence type="ECO:0000256" key="12">
    <source>
        <dbReference type="ARBA" id="ARBA00022932"/>
    </source>
</evidence>
<dbReference type="InterPro" id="IPR036775">
    <property type="entry name" value="DNA_pol_Y-fam_lit_finger_sf"/>
</dbReference>
<dbReference type="GO" id="GO:0005829">
    <property type="term" value="C:cytosol"/>
    <property type="evidence" value="ECO:0007669"/>
    <property type="project" value="TreeGrafter"/>
</dbReference>
<comment type="function">
    <text evidence="16">Poorly processive, error-prone DNA polymerase involved in untargeted mutagenesis. Copies undamaged DNA at stalled replication forks, which arise in vivo from mismatched or misaligned primer ends. These misaligned primers can be extended by PolIV. Exhibits no 3'-5' exonuclease (proofreading) activity. May be involved in translesional synthesis, in conjunction with the beta clamp from PolIII.</text>
</comment>
<dbReference type="InterPro" id="IPR022880">
    <property type="entry name" value="DNApol_IV"/>
</dbReference>
<keyword evidence="7 16" id="KW-0548">Nucleotidyltransferase</keyword>
<dbReference type="GO" id="GO:0006281">
    <property type="term" value="P:DNA repair"/>
    <property type="evidence" value="ECO:0007669"/>
    <property type="project" value="UniProtKB-UniRule"/>
</dbReference>
<dbReference type="CDD" id="cd03586">
    <property type="entry name" value="PolY_Pol_IV_kappa"/>
    <property type="match status" value="1"/>
</dbReference>
<evidence type="ECO:0000256" key="14">
    <source>
        <dbReference type="ARBA" id="ARBA00023204"/>
    </source>
</evidence>
<dbReference type="OrthoDB" id="9808813at2"/>
<feature type="binding site" evidence="16">
    <location>
        <position position="10"/>
    </location>
    <ligand>
        <name>Mg(2+)</name>
        <dbReference type="ChEBI" id="CHEBI:18420"/>
    </ligand>
</feature>
<dbReference type="InterPro" id="IPR017961">
    <property type="entry name" value="DNA_pol_Y-fam_little_finger"/>
</dbReference>
<evidence type="ECO:0000256" key="11">
    <source>
        <dbReference type="ARBA" id="ARBA00022842"/>
    </source>
</evidence>
<dbReference type="Gene3D" id="3.40.1170.60">
    <property type="match status" value="1"/>
</dbReference>
<evidence type="ECO:0000256" key="1">
    <source>
        <dbReference type="ARBA" id="ARBA00004496"/>
    </source>
</evidence>
<feature type="binding site" evidence="16">
    <location>
        <position position="105"/>
    </location>
    <ligand>
        <name>Mg(2+)</name>
        <dbReference type="ChEBI" id="CHEBI:18420"/>
    </ligand>
</feature>
<dbReference type="GO" id="GO:0006261">
    <property type="term" value="P:DNA-templated DNA replication"/>
    <property type="evidence" value="ECO:0007669"/>
    <property type="project" value="UniProtKB-UniRule"/>
</dbReference>
<dbReference type="STRING" id="360412.LARV_02072"/>
<keyword evidence="12 16" id="KW-0239">DNA-directed DNA polymerase</keyword>
<evidence type="ECO:0000256" key="7">
    <source>
        <dbReference type="ARBA" id="ARBA00022695"/>
    </source>
</evidence>
<dbReference type="HAMAP" id="MF_01113">
    <property type="entry name" value="DNApol_IV"/>
    <property type="match status" value="1"/>
</dbReference>
<keyword evidence="9 16" id="KW-0479">Metal-binding</keyword>
<evidence type="ECO:0000256" key="16">
    <source>
        <dbReference type="HAMAP-Rule" id="MF_01113"/>
    </source>
</evidence>
<dbReference type="PANTHER" id="PTHR11076">
    <property type="entry name" value="DNA REPAIR POLYMERASE UMUC / TRANSFERASE FAMILY MEMBER"/>
    <property type="match status" value="1"/>
</dbReference>
<proteinExistence type="inferred from homology"/>
<evidence type="ECO:0000256" key="3">
    <source>
        <dbReference type="ARBA" id="ARBA00011245"/>
    </source>
</evidence>
<gene>
    <name evidence="16" type="primary">dinB</name>
    <name evidence="18" type="ORF">LARV_02072</name>
</gene>
<dbReference type="GO" id="GO:0003887">
    <property type="term" value="F:DNA-directed DNA polymerase activity"/>
    <property type="evidence" value="ECO:0007669"/>
    <property type="project" value="UniProtKB-UniRule"/>
</dbReference>
<sequence length="395" mass="44236">MRVRKILHLDLDAFFCAVEELHHPELRGKPFAVGGRADSRGVVSSCSYPARAFGIHSAMPMARALRIYPQLIVVSGNYSAYSEASHQVMDILRRYTALFEQVSIDEAFMDLTDLPKDGRTLAEEIQATIHRECNLPCSLGVATNKLVAKIANDYGKSSHRGSGTYPNAITVVPPGEEETFLAKLPAQALWGIGPKTGARLAEFGILTIGQLTQAPAGLLEREFGKYGHELVLHARGIDDSPVITEHDVKSISQETTFARDLRDQKRLHNTLRELSEQVAYRLRQDSLTASTVKIKIRWSDFSTLTRQTTLSQPTDQDSVIYETALHLFDHLWLPEQKLVRLMGVGVSGLNEHIHQLSLWDTPTEKERRLLDAVDDLRARFGKKVVRRGLEKPPKK</sequence>
<comment type="cofactor">
    <cofactor evidence="16">
        <name>Mg(2+)</name>
        <dbReference type="ChEBI" id="CHEBI:18420"/>
    </cofactor>
    <text evidence="16">Binds 2 magnesium ions per subunit.</text>
</comment>
<dbReference type="NCBIfam" id="NF002677">
    <property type="entry name" value="PRK02406.1"/>
    <property type="match status" value="1"/>
</dbReference>
<keyword evidence="4 16" id="KW-0515">Mutator protein</keyword>
<dbReference type="Pfam" id="PF11799">
    <property type="entry name" value="IMS_C"/>
    <property type="match status" value="1"/>
</dbReference>
<evidence type="ECO:0000313" key="18">
    <source>
        <dbReference type="EMBL" id="GAP14306.1"/>
    </source>
</evidence>